<evidence type="ECO:0000256" key="1">
    <source>
        <dbReference type="RuleBase" id="RU363082"/>
    </source>
</evidence>
<name>A0A1I7SMW5_BURXY</name>
<dbReference type="WBParaSite" id="BXY_1440100.1">
    <property type="protein sequence ID" value="BXY_1440100.1"/>
    <property type="gene ID" value="BXY_1440100"/>
</dbReference>
<keyword evidence="1" id="KW-0249">Electron transport</keyword>
<evidence type="ECO:0000313" key="2">
    <source>
        <dbReference type="Proteomes" id="UP000095284"/>
    </source>
</evidence>
<evidence type="ECO:0000313" key="3">
    <source>
        <dbReference type="WBParaSite" id="BXY_1440100.1"/>
    </source>
</evidence>
<reference evidence="3" key="1">
    <citation type="submission" date="2016-11" db="UniProtKB">
        <authorList>
            <consortium name="WormBaseParasite"/>
        </authorList>
    </citation>
    <scope>IDENTIFICATION</scope>
</reference>
<dbReference type="InterPro" id="IPR052565">
    <property type="entry name" value="Glutaredoxin-like_YDR286C"/>
</dbReference>
<dbReference type="PANTHER" id="PTHR33558">
    <property type="entry name" value="GLUTAREDOXIN-LIKE PROTEIN C5ORF63 HOMOLOG"/>
    <property type="match status" value="1"/>
</dbReference>
<accession>A0A1I7SMW5</accession>
<keyword evidence="1" id="KW-0813">Transport</keyword>
<dbReference type="Pfam" id="PF05768">
    <property type="entry name" value="Glrx-like"/>
    <property type="match status" value="1"/>
</dbReference>
<dbReference type="InterPro" id="IPR036249">
    <property type="entry name" value="Thioredoxin-like_sf"/>
</dbReference>
<organism evidence="2 3">
    <name type="scientific">Bursaphelenchus xylophilus</name>
    <name type="common">Pinewood nematode worm</name>
    <name type="synonym">Aphelenchoides xylophilus</name>
    <dbReference type="NCBI Taxonomy" id="6326"/>
    <lineage>
        <taxon>Eukaryota</taxon>
        <taxon>Metazoa</taxon>
        <taxon>Ecdysozoa</taxon>
        <taxon>Nematoda</taxon>
        <taxon>Chromadorea</taxon>
        <taxon>Rhabditida</taxon>
        <taxon>Tylenchina</taxon>
        <taxon>Tylenchomorpha</taxon>
        <taxon>Aphelenchoidea</taxon>
        <taxon>Aphelenchoididae</taxon>
        <taxon>Bursaphelenchus</taxon>
    </lineage>
</organism>
<dbReference type="AlphaFoldDB" id="A0A1I7SMW5"/>
<protein>
    <recommendedName>
        <fullName evidence="1">Glutaredoxin-like protein</fullName>
    </recommendedName>
</protein>
<dbReference type="SUPFAM" id="SSF52833">
    <property type="entry name" value="Thioredoxin-like"/>
    <property type="match status" value="1"/>
</dbReference>
<dbReference type="Proteomes" id="UP000095284">
    <property type="component" value="Unplaced"/>
</dbReference>
<comment type="similarity">
    <text evidence="1">Belongs to the glutaredoxin family.</text>
</comment>
<proteinExistence type="inferred from homology"/>
<dbReference type="PANTHER" id="PTHR33558:SF1">
    <property type="entry name" value="GLUTAREDOXIN-LIKE PROTEIN C5ORF63 HOMOLOG"/>
    <property type="match status" value="1"/>
</dbReference>
<dbReference type="InterPro" id="IPR008554">
    <property type="entry name" value="Glutaredoxin-like"/>
</dbReference>
<sequence length="99" mass="11950">MGMFLSKLSFSSQKVLRLLTSDHCSLCFHFKDDLDRYLKKNNLNVKVDYVDIRSDNTLFEKYKYEVPVLLINERFVLKHRFNRVQFEEVLRQLQGQTEE</sequence>
<dbReference type="Gene3D" id="3.40.30.10">
    <property type="entry name" value="Glutaredoxin"/>
    <property type="match status" value="1"/>
</dbReference>